<proteinExistence type="predicted"/>
<keyword evidence="1" id="KW-0472">Membrane</keyword>
<evidence type="ECO:0000313" key="2">
    <source>
        <dbReference type="EMBL" id="CAA9530418.1"/>
    </source>
</evidence>
<keyword evidence="1" id="KW-0812">Transmembrane</keyword>
<feature type="transmembrane region" description="Helical" evidence="1">
    <location>
        <begin position="6"/>
        <end position="23"/>
    </location>
</feature>
<gene>
    <name evidence="2" type="ORF">AVDCRST_MAG91-2907</name>
</gene>
<reference evidence="2" key="1">
    <citation type="submission" date="2020-02" db="EMBL/GenBank/DDBJ databases">
        <authorList>
            <person name="Meier V. D."/>
        </authorList>
    </citation>
    <scope>NUCLEOTIDE SEQUENCE</scope>
    <source>
        <strain evidence="2">AVDCRST_MAG91</strain>
    </source>
</reference>
<accession>A0A6J4TR43</accession>
<name>A0A6J4TR43_9SPHN</name>
<organism evidence="2">
    <name type="scientific">uncultured Sphingomonadaceae bacterium</name>
    <dbReference type="NCBI Taxonomy" id="169976"/>
    <lineage>
        <taxon>Bacteria</taxon>
        <taxon>Pseudomonadati</taxon>
        <taxon>Pseudomonadota</taxon>
        <taxon>Alphaproteobacteria</taxon>
        <taxon>Sphingomonadales</taxon>
        <taxon>Sphingomonadaceae</taxon>
        <taxon>environmental samples</taxon>
    </lineage>
</organism>
<sequence>MTATIIVVSLVLMALFVAVAILGNRAQTRMAERDRERGEEGSG</sequence>
<evidence type="ECO:0000256" key="1">
    <source>
        <dbReference type="SAM" id="Phobius"/>
    </source>
</evidence>
<dbReference type="EMBL" id="CADCVX010000512">
    <property type="protein sequence ID" value="CAA9530418.1"/>
    <property type="molecule type" value="Genomic_DNA"/>
</dbReference>
<dbReference type="AlphaFoldDB" id="A0A6J4TR43"/>
<keyword evidence="1" id="KW-1133">Transmembrane helix</keyword>
<protein>
    <submittedName>
        <fullName evidence="2">Uncharacterized protein</fullName>
    </submittedName>
</protein>